<dbReference type="EMBL" id="JAWWNJ010000255">
    <property type="protein sequence ID" value="KAK6966822.1"/>
    <property type="molecule type" value="Genomic_DNA"/>
</dbReference>
<evidence type="ECO:0000313" key="3">
    <source>
        <dbReference type="EMBL" id="KAK6966822.1"/>
    </source>
</evidence>
<evidence type="ECO:0000256" key="2">
    <source>
        <dbReference type="SAM" id="SignalP"/>
    </source>
</evidence>
<reference evidence="3 4" key="1">
    <citation type="journal article" date="2024" name="J Genomics">
        <title>Draft genome sequencing and assembly of Favolaschia claudopus CIRM-BRFM 2984 isolated from oak limbs.</title>
        <authorList>
            <person name="Navarro D."/>
            <person name="Drula E."/>
            <person name="Chaduli D."/>
            <person name="Cazenave R."/>
            <person name="Ahrendt S."/>
            <person name="Wang J."/>
            <person name="Lipzen A."/>
            <person name="Daum C."/>
            <person name="Barry K."/>
            <person name="Grigoriev I.V."/>
            <person name="Favel A."/>
            <person name="Rosso M.N."/>
            <person name="Martin F."/>
        </authorList>
    </citation>
    <scope>NUCLEOTIDE SEQUENCE [LARGE SCALE GENOMIC DNA]</scope>
    <source>
        <strain evidence="3 4">CIRM-BRFM 2984</strain>
    </source>
</reference>
<proteinExistence type="predicted"/>
<feature type="chain" id="PRO_5043990307" description="Secreted protein" evidence="2">
    <location>
        <begin position="16"/>
        <end position="212"/>
    </location>
</feature>
<keyword evidence="4" id="KW-1185">Reference proteome</keyword>
<dbReference type="Proteomes" id="UP001362999">
    <property type="component" value="Unassembled WGS sequence"/>
</dbReference>
<keyword evidence="1" id="KW-1133">Transmembrane helix</keyword>
<organism evidence="3 4">
    <name type="scientific">Favolaschia claudopus</name>
    <dbReference type="NCBI Taxonomy" id="2862362"/>
    <lineage>
        <taxon>Eukaryota</taxon>
        <taxon>Fungi</taxon>
        <taxon>Dikarya</taxon>
        <taxon>Basidiomycota</taxon>
        <taxon>Agaricomycotina</taxon>
        <taxon>Agaricomycetes</taxon>
        <taxon>Agaricomycetidae</taxon>
        <taxon>Agaricales</taxon>
        <taxon>Marasmiineae</taxon>
        <taxon>Mycenaceae</taxon>
        <taxon>Favolaschia</taxon>
    </lineage>
</organism>
<evidence type="ECO:0000313" key="4">
    <source>
        <dbReference type="Proteomes" id="UP001362999"/>
    </source>
</evidence>
<evidence type="ECO:0008006" key="5">
    <source>
        <dbReference type="Google" id="ProtNLM"/>
    </source>
</evidence>
<gene>
    <name evidence="3" type="ORF">R3P38DRAFT_3152127</name>
</gene>
<evidence type="ECO:0000256" key="1">
    <source>
        <dbReference type="SAM" id="Phobius"/>
    </source>
</evidence>
<dbReference type="AlphaFoldDB" id="A0AAV9Z0P1"/>
<protein>
    <recommendedName>
        <fullName evidence="5">Secreted protein</fullName>
    </recommendedName>
</protein>
<feature type="signal peptide" evidence="2">
    <location>
        <begin position="1"/>
        <end position="15"/>
    </location>
</feature>
<feature type="transmembrane region" description="Helical" evidence="1">
    <location>
        <begin position="105"/>
        <end position="124"/>
    </location>
</feature>
<keyword evidence="1" id="KW-0472">Membrane</keyword>
<sequence length="212" mass="24116">MVLVLLAADVVRSQCTPVAPFPLPHLLLQFFLLRLQAPSARIPLHTLSRSRLHPTCDAFSSHTKPGCALGLMSSTRLEGQLCACARASGKRCRRSDDLKMMFSCPAHGCAYAVACGLTACALFWRRRWTRRRGRFFILDQRVHPFARRTEARCFWGKRSGLRASGEGRRERSSMWGRDASVSFARSMVLCLLDLFTRRIWCRILCLYTFCLV</sequence>
<keyword evidence="1" id="KW-0812">Transmembrane</keyword>
<accession>A0AAV9Z0P1</accession>
<comment type="caution">
    <text evidence="3">The sequence shown here is derived from an EMBL/GenBank/DDBJ whole genome shotgun (WGS) entry which is preliminary data.</text>
</comment>
<name>A0AAV9Z0P1_9AGAR</name>
<keyword evidence="2" id="KW-0732">Signal</keyword>